<dbReference type="EMBL" id="CM044708">
    <property type="protein sequence ID" value="KAI5648432.1"/>
    <property type="molecule type" value="Genomic_DNA"/>
</dbReference>
<gene>
    <name evidence="1" type="ORF">M9H77_34437</name>
</gene>
<organism evidence="1 2">
    <name type="scientific">Catharanthus roseus</name>
    <name type="common">Madagascar periwinkle</name>
    <name type="synonym">Vinca rosea</name>
    <dbReference type="NCBI Taxonomy" id="4058"/>
    <lineage>
        <taxon>Eukaryota</taxon>
        <taxon>Viridiplantae</taxon>
        <taxon>Streptophyta</taxon>
        <taxon>Embryophyta</taxon>
        <taxon>Tracheophyta</taxon>
        <taxon>Spermatophyta</taxon>
        <taxon>Magnoliopsida</taxon>
        <taxon>eudicotyledons</taxon>
        <taxon>Gunneridae</taxon>
        <taxon>Pentapetalae</taxon>
        <taxon>asterids</taxon>
        <taxon>lamiids</taxon>
        <taxon>Gentianales</taxon>
        <taxon>Apocynaceae</taxon>
        <taxon>Rauvolfioideae</taxon>
        <taxon>Vinceae</taxon>
        <taxon>Catharanthinae</taxon>
        <taxon>Catharanthus</taxon>
    </lineage>
</organism>
<keyword evidence="2" id="KW-1185">Reference proteome</keyword>
<proteinExistence type="predicted"/>
<sequence length="1265" mass="136559">MMAGNSRFELTSASPDSNFSGYTQRGSYSGPGLDRSGSFREGSDGRIFNSGKGSSRGSVSSAGDTPPLSQCLMLEPIVMGEPKYPRSGELRRVLGFSVGSTSEENSFGAAHLKNSPPGAVEELKRFRASVADTCVRASGRAKKLDEHLLKLNKYSESVTSKKQQRSELLTNERSGGSYLKNGNQIHRSPSDIVSQKLEDRPKNVILNKRVRTSVAETRAEGRSNGLPRQPLMMSKDRDTSNADPDITEEKIRRSGANNVAGAVSKMDGPSPHSGSGVRATLKMEQDKSNFSRDASTGLNKEKLLAKGSIKLSSRDDNHAICPSPITKGKASRGPRSASMVAANSGPNVPRVPGTLESWELPQNMNKNPSVIGANNRKRSMPSGSSSPPITQWVGQRPQKMSRTRRANLVSPVSNHDEVQTPSEGCSPSDFGTRLGPNGANTSILSKGSASGTQNVKAKPEMVSSPARFSESEESGAGETRLKEKGVGSGDIDEKAVNTVQSVGNPAMLMKKNKFLVKEEIGDGVRRQGRTGRGPSISRASMSPVREKMDNAATTKPLRNIRTGSDKNGSSKSGRPLKKLSDRKGFSRLGHAISGGSPDCSGESDDDREELLSAANLAYNSTVLACSSAFWKTVEVLFSSISSDGKSCLSQQLKLAEELYESLSQTCGHGSNIQGDCMHEEISLSDTHSEERSRSTQTRSESKDFSSTFESVDQFKGSSMSGGLDSGSRYQHVAPLYQRVLSALIIEDNVEEFDENGWDRCMPSQNMLLDFPNDACLAADDESKNRDRMELEYGSAFGVQTQSNGSVNRLLSYNASDTSGRRSNVHESPCNGGLLQRDNGYLHSEVQVLVGLSSRDSDGAQSHGSSCNDFEYERLSLEDKLLLELQSIGLYPETVPDLQDKEDEVINEEIVQLKRGLHQQVSKKKTNLNKIHDAVQGGKDVEGQDLEQVAMNKLIEIAYKKLLVLLLSLKCQILLTFPAGVKATRGNLAAKNGMPKVSKQVALAFARRTIARCKKFEDSGASCFNEPGLRDIIFAPPPPINVAESLAGGSRTNANHSSRSNADRGDALETFAHQSDQAFAKNGPILNRGKKKEVLLDDVGGTAIRTTSLGNSLLGGAKGKRSERDAGRSSLGNSKGERKTKAKPKQKTAQLSTSGSGLINKFAETSHLVYPPAGDSFNNSGNRKREFGLISPGSAPNLSKEIKEPVDFSTMPLNDIDSMEELGVASEIGEPQDFNSWFNFDVDGLQDHDSVGLEIPMDDLSELNMF</sequence>
<reference evidence="2" key="1">
    <citation type="journal article" date="2023" name="Nat. Plants">
        <title>Single-cell RNA sequencing provides a high-resolution roadmap for understanding the multicellular compartmentation of specialized metabolism.</title>
        <authorList>
            <person name="Sun S."/>
            <person name="Shen X."/>
            <person name="Li Y."/>
            <person name="Li Y."/>
            <person name="Wang S."/>
            <person name="Li R."/>
            <person name="Zhang H."/>
            <person name="Shen G."/>
            <person name="Guo B."/>
            <person name="Wei J."/>
            <person name="Xu J."/>
            <person name="St-Pierre B."/>
            <person name="Chen S."/>
            <person name="Sun C."/>
        </authorList>
    </citation>
    <scope>NUCLEOTIDE SEQUENCE [LARGE SCALE GENOMIC DNA]</scope>
</reference>
<accession>A0ACB9ZNB3</accession>
<evidence type="ECO:0000313" key="1">
    <source>
        <dbReference type="EMBL" id="KAI5648432.1"/>
    </source>
</evidence>
<dbReference type="Proteomes" id="UP001060085">
    <property type="component" value="Linkage Group LG08"/>
</dbReference>
<protein>
    <submittedName>
        <fullName evidence="1">Uncharacterized protein</fullName>
    </submittedName>
</protein>
<comment type="caution">
    <text evidence="1">The sequence shown here is derived from an EMBL/GenBank/DDBJ whole genome shotgun (WGS) entry which is preliminary data.</text>
</comment>
<name>A0ACB9ZNB3_CATRO</name>
<evidence type="ECO:0000313" key="2">
    <source>
        <dbReference type="Proteomes" id="UP001060085"/>
    </source>
</evidence>